<protein>
    <submittedName>
        <fullName evidence="1">(northern house mosquito) hypothetical protein</fullName>
    </submittedName>
</protein>
<dbReference type="EMBL" id="HBUE01326040">
    <property type="protein sequence ID" value="CAG6590926.1"/>
    <property type="molecule type" value="Transcribed_RNA"/>
</dbReference>
<organism evidence="1">
    <name type="scientific">Culex pipiens</name>
    <name type="common">House mosquito</name>
    <dbReference type="NCBI Taxonomy" id="7175"/>
    <lineage>
        <taxon>Eukaryota</taxon>
        <taxon>Metazoa</taxon>
        <taxon>Ecdysozoa</taxon>
        <taxon>Arthropoda</taxon>
        <taxon>Hexapoda</taxon>
        <taxon>Insecta</taxon>
        <taxon>Pterygota</taxon>
        <taxon>Neoptera</taxon>
        <taxon>Endopterygota</taxon>
        <taxon>Diptera</taxon>
        <taxon>Nematocera</taxon>
        <taxon>Culicoidea</taxon>
        <taxon>Culicidae</taxon>
        <taxon>Culicinae</taxon>
        <taxon>Culicini</taxon>
        <taxon>Culex</taxon>
        <taxon>Culex</taxon>
    </lineage>
</organism>
<sequence>MVIYYEHINGTNFGFRTTNRMSADCTSRHQSFVLVAAIGTGNDDRHGRRRREDARNVRSLPVHLFIYFFPSGSDNLVQLFRQLFGITEVDPTGRWSSASP</sequence>
<dbReference type="AlphaFoldDB" id="A0A8D8KPR6"/>
<proteinExistence type="predicted"/>
<reference evidence="1" key="1">
    <citation type="submission" date="2021-05" db="EMBL/GenBank/DDBJ databases">
        <authorList>
            <person name="Alioto T."/>
            <person name="Alioto T."/>
            <person name="Gomez Garrido J."/>
        </authorList>
    </citation>
    <scope>NUCLEOTIDE SEQUENCE</scope>
</reference>
<name>A0A8D8KPR6_CULPI</name>
<evidence type="ECO:0000313" key="1">
    <source>
        <dbReference type="EMBL" id="CAG6590926.1"/>
    </source>
</evidence>
<accession>A0A8D8KPR6</accession>
<dbReference type="EMBL" id="HBUE01219462">
    <property type="protein sequence ID" value="CAG6538906.1"/>
    <property type="molecule type" value="Transcribed_RNA"/>
</dbReference>